<reference evidence="1 2" key="1">
    <citation type="journal article" date="2017" name="Int. J. Syst. Evol. Microbiol.">
        <title>Macrococcus canis sp. nov., a skin bacterium associated with infections in dogs.</title>
        <authorList>
            <person name="Gobeli Brawand S."/>
            <person name="Cotting K."/>
            <person name="Gomez-Sanz E."/>
            <person name="Collaud A."/>
            <person name="Thomann A."/>
            <person name="Brodard I."/>
            <person name="Rodriguez-Campos S."/>
            <person name="Strauss C."/>
            <person name="Perreten V."/>
        </authorList>
    </citation>
    <scope>NUCLEOTIDE SEQUENCE [LARGE SCALE GENOMIC DNA]</scope>
    <source>
        <strain evidence="1 2">KM45013</strain>
    </source>
</reference>
<dbReference type="STRING" id="1855823.MCCS_16620"/>
<dbReference type="AlphaFoldDB" id="A0A1W7ACF6"/>
<organism evidence="1 2">
    <name type="scientific">Macrococcoides canis</name>
    <dbReference type="NCBI Taxonomy" id="1855823"/>
    <lineage>
        <taxon>Bacteria</taxon>
        <taxon>Bacillati</taxon>
        <taxon>Bacillota</taxon>
        <taxon>Bacilli</taxon>
        <taxon>Bacillales</taxon>
        <taxon>Staphylococcaceae</taxon>
        <taxon>Macrococcoides</taxon>
    </lineage>
</organism>
<dbReference type="Proteomes" id="UP000194154">
    <property type="component" value="Chromosome"/>
</dbReference>
<dbReference type="KEGG" id="mcak:MCCS_16620"/>
<sequence>MELLLFGYSNYYPSGGMEDLIGRYKNFSHLKRELSNVDIEDYYDIYEITSGTTRHLNDYRELCDYVNGVTEQ</sequence>
<dbReference type="EMBL" id="CP021059">
    <property type="protein sequence ID" value="ARQ07299.1"/>
    <property type="molecule type" value="Genomic_DNA"/>
</dbReference>
<evidence type="ECO:0000313" key="2">
    <source>
        <dbReference type="Proteomes" id="UP000194154"/>
    </source>
</evidence>
<accession>A0A1W7ACF6</accession>
<dbReference type="GeneID" id="35295768"/>
<protein>
    <submittedName>
        <fullName evidence="1">Uncharacterized protein</fullName>
    </submittedName>
</protein>
<name>A0A1W7ACF6_9STAP</name>
<dbReference type="RefSeq" id="WP_086042866.1">
    <property type="nucleotide sequence ID" value="NZ_CBCRZA010000015.1"/>
</dbReference>
<keyword evidence="2" id="KW-1185">Reference proteome</keyword>
<evidence type="ECO:0000313" key="1">
    <source>
        <dbReference type="EMBL" id="ARQ07299.1"/>
    </source>
</evidence>
<proteinExistence type="predicted"/>
<gene>
    <name evidence="1" type="ORF">MCCS_16620</name>
</gene>